<evidence type="ECO:0000313" key="6">
    <source>
        <dbReference type="EMBL" id="QBI18408.1"/>
    </source>
</evidence>
<dbReference type="PANTHER" id="PTHR42847">
    <property type="entry name" value="ALKANESULFONATE MONOOXYGENASE"/>
    <property type="match status" value="1"/>
</dbReference>
<sequence length="287" mass="30403">MDVGIGIPNSIPGTPGGRMLEWARRAEAAGFSTLATIGAVEFPTYEELTALAAAGAVTERIGLLTNVLIAPPRSSAELAKQAATVDQLSGGRLTLGLGVGWRATDYQLTGRDFETRGQRFDAQLHELLAAWRGEPLVEGSRPITPQPTRPEGVPLLIGGNTDAAIRRAAEVGIGWTAGGLPPDTAKEWADRVRTAWHEAGRSGEPRLVALVYFGLGDVGQRARDYALDYYGPMGTEVANMIADSILRDPESVAQTVGAFADAGFDELILDPTVADVDQVDLLADATR</sequence>
<dbReference type="RefSeq" id="WP_131153406.1">
    <property type="nucleotide sequence ID" value="NZ_CP036402.1"/>
</dbReference>
<keyword evidence="2" id="KW-0288">FMN</keyword>
<proteinExistence type="predicted"/>
<organism evidence="6 7">
    <name type="scientific">Egibacter rhizosphaerae</name>
    <dbReference type="NCBI Taxonomy" id="1670831"/>
    <lineage>
        <taxon>Bacteria</taxon>
        <taxon>Bacillati</taxon>
        <taxon>Actinomycetota</taxon>
        <taxon>Nitriliruptoria</taxon>
        <taxon>Egibacterales</taxon>
        <taxon>Egibacteraceae</taxon>
        <taxon>Egibacter</taxon>
    </lineage>
</organism>
<dbReference type="AlphaFoldDB" id="A0A411YB55"/>
<dbReference type="InterPro" id="IPR011251">
    <property type="entry name" value="Luciferase-like_dom"/>
</dbReference>
<evidence type="ECO:0000256" key="2">
    <source>
        <dbReference type="ARBA" id="ARBA00022643"/>
    </source>
</evidence>
<accession>A0A411YB55</accession>
<dbReference type="SUPFAM" id="SSF51679">
    <property type="entry name" value="Bacterial luciferase-like"/>
    <property type="match status" value="1"/>
</dbReference>
<evidence type="ECO:0000256" key="4">
    <source>
        <dbReference type="ARBA" id="ARBA00023033"/>
    </source>
</evidence>
<reference evidence="6 7" key="1">
    <citation type="submission" date="2019-01" db="EMBL/GenBank/DDBJ databases">
        <title>Egibacter rhizosphaerae EGI 80759T.</title>
        <authorList>
            <person name="Chen D.-D."/>
            <person name="Tian Y."/>
            <person name="Jiao J.-Y."/>
            <person name="Zhang X.-T."/>
            <person name="Zhang Y.-G."/>
            <person name="Zhang Y."/>
            <person name="Xiao M."/>
            <person name="Shu W.-S."/>
            <person name="Li W.-J."/>
        </authorList>
    </citation>
    <scope>NUCLEOTIDE SEQUENCE [LARGE SCALE GENOMIC DNA]</scope>
    <source>
        <strain evidence="6 7">EGI 80759</strain>
    </source>
</reference>
<keyword evidence="7" id="KW-1185">Reference proteome</keyword>
<evidence type="ECO:0000256" key="3">
    <source>
        <dbReference type="ARBA" id="ARBA00023002"/>
    </source>
</evidence>
<dbReference type="KEGG" id="erz:ER308_01690"/>
<dbReference type="InterPro" id="IPR036661">
    <property type="entry name" value="Luciferase-like_sf"/>
</dbReference>
<keyword evidence="1" id="KW-0285">Flavoprotein</keyword>
<dbReference type="GO" id="GO:0046306">
    <property type="term" value="P:alkanesulfonate catabolic process"/>
    <property type="evidence" value="ECO:0007669"/>
    <property type="project" value="TreeGrafter"/>
</dbReference>
<keyword evidence="4" id="KW-0503">Monooxygenase</keyword>
<evidence type="ECO:0000313" key="7">
    <source>
        <dbReference type="Proteomes" id="UP000291469"/>
    </source>
</evidence>
<dbReference type="Gene3D" id="3.20.20.30">
    <property type="entry name" value="Luciferase-like domain"/>
    <property type="match status" value="1"/>
</dbReference>
<evidence type="ECO:0000256" key="1">
    <source>
        <dbReference type="ARBA" id="ARBA00022630"/>
    </source>
</evidence>
<dbReference type="PANTHER" id="PTHR42847:SF4">
    <property type="entry name" value="ALKANESULFONATE MONOOXYGENASE-RELATED"/>
    <property type="match status" value="1"/>
</dbReference>
<dbReference type="EMBL" id="CP036402">
    <property type="protein sequence ID" value="QBI18408.1"/>
    <property type="molecule type" value="Genomic_DNA"/>
</dbReference>
<dbReference type="GO" id="GO:0008726">
    <property type="term" value="F:alkanesulfonate monooxygenase activity"/>
    <property type="evidence" value="ECO:0007669"/>
    <property type="project" value="TreeGrafter"/>
</dbReference>
<gene>
    <name evidence="6" type="ORF">ER308_01690</name>
</gene>
<keyword evidence="3" id="KW-0560">Oxidoreductase</keyword>
<dbReference type="Pfam" id="PF00296">
    <property type="entry name" value="Bac_luciferase"/>
    <property type="match status" value="1"/>
</dbReference>
<dbReference type="OrthoDB" id="5723200at2"/>
<dbReference type="InterPro" id="IPR050172">
    <property type="entry name" value="SsuD_RutA_monooxygenase"/>
</dbReference>
<feature type="domain" description="Luciferase-like" evidence="5">
    <location>
        <begin position="15"/>
        <end position="253"/>
    </location>
</feature>
<name>A0A411YB55_9ACTN</name>
<evidence type="ECO:0000259" key="5">
    <source>
        <dbReference type="Pfam" id="PF00296"/>
    </source>
</evidence>
<dbReference type="Proteomes" id="UP000291469">
    <property type="component" value="Chromosome"/>
</dbReference>
<protein>
    <submittedName>
        <fullName evidence="6">LLM class flavin-dependent oxidoreductase</fullName>
    </submittedName>
</protein>